<dbReference type="Pfam" id="PF00326">
    <property type="entry name" value="Peptidase_S9"/>
    <property type="match status" value="1"/>
</dbReference>
<dbReference type="PANTHER" id="PTHR42776">
    <property type="entry name" value="SERINE PEPTIDASE S9 FAMILY MEMBER"/>
    <property type="match status" value="1"/>
</dbReference>
<keyword evidence="2" id="KW-0720">Serine protease</keyword>
<keyword evidence="2" id="KW-0645">Protease</keyword>
<dbReference type="Gene3D" id="2.120.10.30">
    <property type="entry name" value="TolB, C-terminal domain"/>
    <property type="match status" value="2"/>
</dbReference>
<feature type="region of interest" description="Disordered" evidence="3">
    <location>
        <begin position="410"/>
        <end position="454"/>
    </location>
</feature>
<feature type="region of interest" description="Disordered" evidence="3">
    <location>
        <begin position="1"/>
        <end position="25"/>
    </location>
</feature>
<evidence type="ECO:0000259" key="4">
    <source>
        <dbReference type="Pfam" id="PF00326"/>
    </source>
</evidence>
<dbReference type="SUPFAM" id="SSF53474">
    <property type="entry name" value="alpha/beta-Hydrolases"/>
    <property type="match status" value="1"/>
</dbReference>
<evidence type="ECO:0000256" key="1">
    <source>
        <dbReference type="ARBA" id="ARBA00022801"/>
    </source>
</evidence>
<dbReference type="InterPro" id="IPR001375">
    <property type="entry name" value="Peptidase_S9_cat"/>
</dbReference>
<reference evidence="5 6" key="1">
    <citation type="journal article" date="2014" name="PLoS Genet.">
        <title>Phylogenetically driven sequencing of extremely halophilic archaea reveals strategies for static and dynamic osmo-response.</title>
        <authorList>
            <person name="Becker E.A."/>
            <person name="Seitzer P.M."/>
            <person name="Tritt A."/>
            <person name="Larsen D."/>
            <person name="Krusor M."/>
            <person name="Yao A.I."/>
            <person name="Wu D."/>
            <person name="Madern D."/>
            <person name="Eisen J.A."/>
            <person name="Darling A.E."/>
            <person name="Facciotti M.T."/>
        </authorList>
    </citation>
    <scope>NUCLEOTIDE SEQUENCE [LARGE SCALE GENOMIC DNA]</scope>
    <source>
        <strain evidence="5 6">JCM 14624</strain>
    </source>
</reference>
<dbReference type="GO" id="GO:0004252">
    <property type="term" value="F:serine-type endopeptidase activity"/>
    <property type="evidence" value="ECO:0007669"/>
    <property type="project" value="InterPro"/>
</dbReference>
<evidence type="ECO:0000256" key="3">
    <source>
        <dbReference type="SAM" id="MobiDB-lite"/>
    </source>
</evidence>
<accession>M0BBC1</accession>
<proteinExistence type="predicted"/>
<evidence type="ECO:0000256" key="2">
    <source>
        <dbReference type="ARBA" id="ARBA00022825"/>
    </source>
</evidence>
<sequence>MRATVRDDVRDRRNPKAYGSSPQPTAMSYDIERYLNIRSAGGASFGPDGDRLSFLMDTTGTSQVWTLDGPGRWPEQRTFYDERVTFASWSPERPELIFGMDEGGNERAQLYRLDAESGRIENLTARPDAKHRWGGWSHDGERFAFASNRRDEAVFDLYVQGRAETGDEATMVYEGDGWLSLAGWSPDDSRLLVSEAQSSYDQDLSVLDLETGDFYHFTPHEGDVRYQSPSWAPNGEGIYLVTDQETDTLSLAYLDLEAAIEAAADDGERGERTTPLTVVDDGDGWNVDGIALDDESGRFVTSRNVDGYTELTVGAVDETDPTAFETFPDPDLPGGISGGVSFDPDAERFAITATGDTTNANVWVVDVESGEAERWTDAPTAGIPRETFDESALVHVESFDGLDVPGFLTLPDSGAADSETGTGTRESSGTETANGAPVIVDIHGGPEGQRRPSFSGTKQYFLDRGYAYFEPNVRGSSGYGTEYASLDDVEKRMDSVDDVAVCVDWLADHPAIDEDRIACMGGSYGGFMVLASLTEYPDLWAAGVDIVGIASFVTFLENTGDWRRSLREAEYGSLEDDREFLESISPLNHVDEIEAPLFVLHGENDPRVPVGEAEQIVDEARDHGVPTRKLIFPDEGHGFSKLENRIEAYAEIAAFLDEHV</sequence>
<dbReference type="InterPro" id="IPR011659">
    <property type="entry name" value="WD40"/>
</dbReference>
<dbReference type="Pfam" id="PF07676">
    <property type="entry name" value="PD40"/>
    <property type="match status" value="1"/>
</dbReference>
<feature type="compositionally biased region" description="Low complexity" evidence="3">
    <location>
        <begin position="418"/>
        <end position="432"/>
    </location>
</feature>
<dbReference type="Proteomes" id="UP000011560">
    <property type="component" value="Unassembled WGS sequence"/>
</dbReference>
<keyword evidence="6" id="KW-1185">Reference proteome</keyword>
<dbReference type="EMBL" id="AOIQ01000021">
    <property type="protein sequence ID" value="ELZ08216.1"/>
    <property type="molecule type" value="Genomic_DNA"/>
</dbReference>
<dbReference type="InterPro" id="IPR002470">
    <property type="entry name" value="Peptidase_S9A"/>
</dbReference>
<evidence type="ECO:0000313" key="5">
    <source>
        <dbReference type="EMBL" id="ELZ08216.1"/>
    </source>
</evidence>
<feature type="compositionally biased region" description="Basic and acidic residues" evidence="3">
    <location>
        <begin position="1"/>
        <end position="14"/>
    </location>
</feature>
<evidence type="ECO:0000313" key="6">
    <source>
        <dbReference type="Proteomes" id="UP000011560"/>
    </source>
</evidence>
<dbReference type="Gene3D" id="3.40.50.1820">
    <property type="entry name" value="alpha/beta hydrolase"/>
    <property type="match status" value="1"/>
</dbReference>
<dbReference type="PRINTS" id="PR00862">
    <property type="entry name" value="PROLIGOPTASE"/>
</dbReference>
<dbReference type="GO" id="GO:0006508">
    <property type="term" value="P:proteolysis"/>
    <property type="evidence" value="ECO:0007669"/>
    <property type="project" value="InterPro"/>
</dbReference>
<dbReference type="STRING" id="1227490.C479_12783"/>
<feature type="domain" description="Peptidase S9 prolyl oligopeptidase catalytic" evidence="4">
    <location>
        <begin position="452"/>
        <end position="659"/>
    </location>
</feature>
<organism evidence="5 6">
    <name type="scientific">Halovivax asiaticus JCM 14624</name>
    <dbReference type="NCBI Taxonomy" id="1227490"/>
    <lineage>
        <taxon>Archaea</taxon>
        <taxon>Methanobacteriati</taxon>
        <taxon>Methanobacteriota</taxon>
        <taxon>Stenosarchaea group</taxon>
        <taxon>Halobacteria</taxon>
        <taxon>Halobacteriales</taxon>
        <taxon>Natrialbaceae</taxon>
        <taxon>Halovivax</taxon>
    </lineage>
</organism>
<keyword evidence="1" id="KW-0378">Hydrolase</keyword>
<gene>
    <name evidence="5" type="ORF">C479_12783</name>
</gene>
<protein>
    <submittedName>
        <fullName evidence="5">Peptidase S9 prolyl oligopeptidase active site domain protein</fullName>
    </submittedName>
</protein>
<dbReference type="PATRIC" id="fig|1227490.4.peg.2600"/>
<dbReference type="InterPro" id="IPR011042">
    <property type="entry name" value="6-blade_b-propeller_TolB-like"/>
</dbReference>
<dbReference type="InterPro" id="IPR029058">
    <property type="entry name" value="AB_hydrolase_fold"/>
</dbReference>
<dbReference type="AlphaFoldDB" id="M0BBC1"/>
<comment type="caution">
    <text evidence="5">The sequence shown here is derived from an EMBL/GenBank/DDBJ whole genome shotgun (WGS) entry which is preliminary data.</text>
</comment>
<dbReference type="SUPFAM" id="SSF82171">
    <property type="entry name" value="DPP6 N-terminal domain-like"/>
    <property type="match status" value="1"/>
</dbReference>
<name>M0BBC1_9EURY</name>
<dbReference type="PANTHER" id="PTHR42776:SF27">
    <property type="entry name" value="DIPEPTIDYL PEPTIDASE FAMILY MEMBER 6"/>
    <property type="match status" value="1"/>
</dbReference>